<reference evidence="2" key="1">
    <citation type="submission" date="2016-08" db="EMBL/GenBank/DDBJ databases">
        <title>Complete genome sequence of the organohalide-respiring Epsilonproteobacterium Sulfurospirillum halorespirans.</title>
        <authorList>
            <person name="Goris T."/>
            <person name="Zimmermann J."/>
            <person name="Schenz B."/>
            <person name="Lemos M."/>
            <person name="Hackermueller J."/>
            <person name="Diekert G."/>
        </authorList>
    </citation>
    <scope>NUCLEOTIDE SEQUENCE [LARGE SCALE GENOMIC DNA]</scope>
    <source>
        <strain>DSM 13726</strain>
        <strain evidence="2">PCE-M2</strain>
    </source>
</reference>
<name>A0A1D7TKT5_9BACT</name>
<dbReference type="KEGG" id="shal:SHALO_1830"/>
<dbReference type="STRING" id="1193502.SHALO_1830"/>
<accession>A0A1D7TKT5</accession>
<dbReference type="AlphaFoldDB" id="A0A1D7TKT5"/>
<evidence type="ECO:0008006" key="3">
    <source>
        <dbReference type="Google" id="ProtNLM"/>
    </source>
</evidence>
<proteinExistence type="predicted"/>
<protein>
    <recommendedName>
        <fullName evidence="3">Lipoprotein</fullName>
    </recommendedName>
</protein>
<evidence type="ECO:0000313" key="1">
    <source>
        <dbReference type="EMBL" id="AOO65601.1"/>
    </source>
</evidence>
<dbReference type="Proteomes" id="UP000094609">
    <property type="component" value="Chromosome"/>
</dbReference>
<gene>
    <name evidence="1" type="ORF">SHALO_1830</name>
</gene>
<dbReference type="RefSeq" id="WP_069478263.1">
    <property type="nucleotide sequence ID" value="NZ_CP017111.1"/>
</dbReference>
<organism evidence="1 2">
    <name type="scientific">Sulfurospirillum halorespirans DSM 13726</name>
    <dbReference type="NCBI Taxonomy" id="1193502"/>
    <lineage>
        <taxon>Bacteria</taxon>
        <taxon>Pseudomonadati</taxon>
        <taxon>Campylobacterota</taxon>
        <taxon>Epsilonproteobacteria</taxon>
        <taxon>Campylobacterales</taxon>
        <taxon>Sulfurospirillaceae</taxon>
        <taxon>Sulfurospirillum</taxon>
    </lineage>
</organism>
<dbReference type="EMBL" id="CP017111">
    <property type="protein sequence ID" value="AOO65601.1"/>
    <property type="molecule type" value="Genomic_DNA"/>
</dbReference>
<keyword evidence="2" id="KW-1185">Reference proteome</keyword>
<sequence>MKSSLFIISILSILFLSGCTTKTVGLLPENATFTATKESKTALVIGSIEEAYITIPHAAYVYIWNLDKSQQETNMVSTTDVAQRKQDFSDRNHLGNYFVFEVTEGEYKISSWQYRYYRDHAEELQPPIVYKFEKGKIYYIGRFFSNALTMNLALRDESQNDIVKVKEKYTNFPEQEVINLSQSHSFYDWKLIRKK</sequence>
<evidence type="ECO:0000313" key="2">
    <source>
        <dbReference type="Proteomes" id="UP000094609"/>
    </source>
</evidence>
<dbReference type="PROSITE" id="PS51257">
    <property type="entry name" value="PROKAR_LIPOPROTEIN"/>
    <property type="match status" value="1"/>
</dbReference>